<dbReference type="InterPro" id="IPR013708">
    <property type="entry name" value="Shikimate_DH-bd_N"/>
</dbReference>
<dbReference type="GO" id="GO:0009073">
    <property type="term" value="P:aromatic amino acid family biosynthetic process"/>
    <property type="evidence" value="ECO:0007669"/>
    <property type="project" value="UniProtKB-KW"/>
</dbReference>
<evidence type="ECO:0000313" key="4">
    <source>
        <dbReference type="EMBL" id="TRY00325.1"/>
    </source>
</evidence>
<dbReference type="EMBL" id="VKID01000001">
    <property type="protein sequence ID" value="TRY00325.1"/>
    <property type="molecule type" value="Genomic_DNA"/>
</dbReference>
<dbReference type="InterPro" id="IPR022893">
    <property type="entry name" value="Shikimate_DH_fam"/>
</dbReference>
<evidence type="ECO:0000259" key="3">
    <source>
        <dbReference type="Pfam" id="PF08501"/>
    </source>
</evidence>
<proteinExistence type="predicted"/>
<dbReference type="Gene3D" id="3.40.50.10860">
    <property type="entry name" value="Leucine Dehydrogenase, chain A, domain 1"/>
    <property type="match status" value="1"/>
</dbReference>
<dbReference type="PANTHER" id="PTHR21089:SF1">
    <property type="entry name" value="BIFUNCTIONAL 3-DEHYDROQUINATE DEHYDRATASE_SHIKIMATE DEHYDROGENASE, CHLOROPLASTIC"/>
    <property type="match status" value="1"/>
</dbReference>
<evidence type="ECO:0000256" key="2">
    <source>
        <dbReference type="ARBA" id="ARBA00023141"/>
    </source>
</evidence>
<dbReference type="GO" id="GO:0019632">
    <property type="term" value="P:shikimate metabolic process"/>
    <property type="evidence" value="ECO:0007669"/>
    <property type="project" value="TreeGrafter"/>
</dbReference>
<dbReference type="Pfam" id="PF08501">
    <property type="entry name" value="Shikimate_dh_N"/>
    <property type="match status" value="1"/>
</dbReference>
<dbReference type="GO" id="GO:0005829">
    <property type="term" value="C:cytosol"/>
    <property type="evidence" value="ECO:0007669"/>
    <property type="project" value="TreeGrafter"/>
</dbReference>
<dbReference type="PANTHER" id="PTHR21089">
    <property type="entry name" value="SHIKIMATE DEHYDROGENASE"/>
    <property type="match status" value="1"/>
</dbReference>
<protein>
    <submittedName>
        <fullName evidence="4">Shikimate dehydrogenase</fullName>
    </submittedName>
</protein>
<organism evidence="4 5">
    <name type="scientific">Acholeplasma laidlawii</name>
    <dbReference type="NCBI Taxonomy" id="2148"/>
    <lineage>
        <taxon>Bacteria</taxon>
        <taxon>Bacillati</taxon>
        <taxon>Mycoplasmatota</taxon>
        <taxon>Mollicutes</taxon>
        <taxon>Acholeplasmatales</taxon>
        <taxon>Acholeplasmataceae</taxon>
        <taxon>Acholeplasma</taxon>
    </lineage>
</organism>
<dbReference type="OMA" id="FGNPIKH"/>
<dbReference type="GO" id="GO:0050661">
    <property type="term" value="F:NADP binding"/>
    <property type="evidence" value="ECO:0007669"/>
    <property type="project" value="TreeGrafter"/>
</dbReference>
<reference evidence="4 5" key="1">
    <citation type="submission" date="2019-07" db="EMBL/GenBank/DDBJ databases">
        <title>Genome sequence of Acholeplasma laidlawii strain with increased resistance to erythromycin.</title>
        <authorList>
            <person name="Medvedeva E.S."/>
            <person name="Baranova N.B."/>
            <person name="Siniagina M.N."/>
            <person name="Mouzykantov A."/>
            <person name="Chernova O.A."/>
            <person name="Chernov V.M."/>
        </authorList>
    </citation>
    <scope>NUCLEOTIDE SEQUENCE [LARGE SCALE GENOMIC DNA]</scope>
    <source>
        <strain evidence="4 5">PG8REry</strain>
    </source>
</reference>
<evidence type="ECO:0000256" key="1">
    <source>
        <dbReference type="ARBA" id="ARBA00004871"/>
    </source>
</evidence>
<accession>A0A553IJF5</accession>
<dbReference type="SUPFAM" id="SSF53223">
    <property type="entry name" value="Aminoacid dehydrogenase-like, N-terminal domain"/>
    <property type="match status" value="1"/>
</dbReference>
<dbReference type="GO" id="GO:0004764">
    <property type="term" value="F:shikimate 3-dehydrogenase (NADP+) activity"/>
    <property type="evidence" value="ECO:0007669"/>
    <property type="project" value="InterPro"/>
</dbReference>
<gene>
    <name evidence="4" type="ORF">FNV44_04555</name>
</gene>
<dbReference type="GO" id="GO:0009423">
    <property type="term" value="P:chorismate biosynthetic process"/>
    <property type="evidence" value="ECO:0007669"/>
    <property type="project" value="TreeGrafter"/>
</dbReference>
<dbReference type="CDD" id="cd01065">
    <property type="entry name" value="NAD_bind_Shikimate_DH"/>
    <property type="match status" value="1"/>
</dbReference>
<dbReference type="RefSeq" id="WP_012242177.1">
    <property type="nucleotide sequence ID" value="NZ_JACAOE010000001.1"/>
</dbReference>
<dbReference type="InterPro" id="IPR046346">
    <property type="entry name" value="Aminoacid_DH-like_N_sf"/>
</dbReference>
<name>A0A553IJF5_ACHLA</name>
<dbReference type="GeneID" id="41338411"/>
<comment type="pathway">
    <text evidence="1">Metabolic intermediate biosynthesis; chorismate biosynthesis; chorismate from D-erythrose 4-phosphate and phosphoenolpyruvate: step 4/7.</text>
</comment>
<feature type="domain" description="Shikimate dehydrogenase substrate binding N-terminal" evidence="3">
    <location>
        <begin position="6"/>
        <end position="89"/>
    </location>
</feature>
<dbReference type="InterPro" id="IPR036291">
    <property type="entry name" value="NAD(P)-bd_dom_sf"/>
</dbReference>
<comment type="caution">
    <text evidence="4">The sequence shown here is derived from an EMBL/GenBank/DDBJ whole genome shotgun (WGS) entry which is preliminary data.</text>
</comment>
<keyword evidence="2" id="KW-0028">Amino-acid biosynthesis</keyword>
<sequence>MKVFGLIGHPLGHSKSPKLHKIIASYFSRQLVYKLFDMDHIDKVKPLIEGLKNGTYHGFNVTIPYKEAVLPFLDIITPKAQKIGAVNTIYFKDNQVIGDNTDYDGFLYLIKQQSIIKKIMNPIILGSGGAAKSSYAVLKDLGFDSVVVSRNPKDNVHFNHIISYDKLPSYSYDLVVNTTPIGMHPNINQSPLDESLVHDKFVIDLIYNPLETTLMKYAKHSIGGLDMLIVQAFKAQNIWFGEEKELKDDILNHIKEDVYE</sequence>
<dbReference type="SUPFAM" id="SSF51735">
    <property type="entry name" value="NAD(P)-binding Rossmann-fold domains"/>
    <property type="match status" value="1"/>
</dbReference>
<dbReference type="AlphaFoldDB" id="A0A553IJF5"/>
<dbReference type="Proteomes" id="UP000315938">
    <property type="component" value="Unassembled WGS sequence"/>
</dbReference>
<dbReference type="Gene3D" id="3.40.50.720">
    <property type="entry name" value="NAD(P)-binding Rossmann-like Domain"/>
    <property type="match status" value="1"/>
</dbReference>
<evidence type="ECO:0000313" key="5">
    <source>
        <dbReference type="Proteomes" id="UP000315938"/>
    </source>
</evidence>
<keyword evidence="2" id="KW-0057">Aromatic amino acid biosynthesis</keyword>